<accession>A0AB38EDP4</accession>
<evidence type="ECO:0000313" key="1">
    <source>
        <dbReference type="EMBL" id="SOQ09560.1"/>
    </source>
</evidence>
<dbReference type="EMBL" id="ODAM01000060">
    <property type="protein sequence ID" value="SOQ09560.1"/>
    <property type="molecule type" value="Genomic_DNA"/>
</dbReference>
<evidence type="ECO:0000313" key="2">
    <source>
        <dbReference type="Proteomes" id="UP000237580"/>
    </source>
</evidence>
<protein>
    <recommendedName>
        <fullName evidence="3">Transposase</fullName>
    </recommendedName>
</protein>
<gene>
    <name evidence="1" type="ORF">NCPPB2254_02374</name>
</gene>
<organism evidence="1 2">
    <name type="scientific">Pseudomonas syringae pv. persicae</name>
    <dbReference type="NCBI Taxonomy" id="237306"/>
    <lineage>
        <taxon>Bacteria</taxon>
        <taxon>Pseudomonadati</taxon>
        <taxon>Pseudomonadota</taxon>
        <taxon>Gammaproteobacteria</taxon>
        <taxon>Pseudomonadales</taxon>
        <taxon>Pseudomonadaceae</taxon>
        <taxon>Pseudomonas</taxon>
    </lineage>
</organism>
<comment type="caution">
    <text evidence="1">The sequence shown here is derived from an EMBL/GenBank/DDBJ whole genome shotgun (WGS) entry which is preliminary data.</text>
</comment>
<evidence type="ECO:0008006" key="3">
    <source>
        <dbReference type="Google" id="ProtNLM"/>
    </source>
</evidence>
<proteinExistence type="predicted"/>
<dbReference type="AlphaFoldDB" id="A0AB38EDP4"/>
<sequence length="34" mass="3870">MACKLIMQGGKHYRGNVQGFVHHIHLVVPTWPLT</sequence>
<name>A0AB38EDP4_9PSED</name>
<reference evidence="1 2" key="1">
    <citation type="submission" date="2017-11" db="EMBL/GenBank/DDBJ databases">
        <authorList>
            <person name="Blom J."/>
        </authorList>
    </citation>
    <scope>NUCLEOTIDE SEQUENCE [LARGE SCALE GENOMIC DNA]</scope>
    <source>
        <strain evidence="1">NCPPB 2254</strain>
    </source>
</reference>
<dbReference type="Proteomes" id="UP000237580">
    <property type="component" value="Unassembled WGS sequence"/>
</dbReference>